<evidence type="ECO:0000256" key="3">
    <source>
        <dbReference type="ARBA" id="ARBA00023136"/>
    </source>
</evidence>
<gene>
    <name evidence="5" type="ORF">NNL22_18210</name>
</gene>
<protein>
    <submittedName>
        <fullName evidence="5">SdiA-regulated domain-containing protein</fullName>
    </submittedName>
</protein>
<dbReference type="InterPro" id="IPR009722">
    <property type="entry name" value="YjiK/CarP"/>
</dbReference>
<evidence type="ECO:0000256" key="4">
    <source>
        <dbReference type="SAM" id="SignalP"/>
    </source>
</evidence>
<keyword evidence="2" id="KW-1003">Cell membrane</keyword>
<feature type="signal peptide" evidence="4">
    <location>
        <begin position="1"/>
        <end position="23"/>
    </location>
</feature>
<proteinExistence type="predicted"/>
<dbReference type="SUPFAM" id="SSF50956">
    <property type="entry name" value="Thermostable phytase (3-phytase)"/>
    <property type="match status" value="1"/>
</dbReference>
<dbReference type="AlphaFoldDB" id="A0A9E8KQ83"/>
<dbReference type="Pfam" id="PF06977">
    <property type="entry name" value="SdiA-regulated"/>
    <property type="match status" value="1"/>
</dbReference>
<comment type="subcellular location">
    <subcellularLocation>
        <location evidence="1">Cell membrane</location>
    </subcellularLocation>
</comment>
<keyword evidence="4" id="KW-0732">Signal</keyword>
<reference evidence="5" key="1">
    <citation type="submission" date="2022-07" db="EMBL/GenBank/DDBJ databases">
        <title>Alkalimarinus sp. nov., isolated from gut of a Alitta virens.</title>
        <authorList>
            <person name="Yang A.I."/>
            <person name="Shin N.-R."/>
        </authorList>
    </citation>
    <scope>NUCLEOTIDE SEQUENCE</scope>
    <source>
        <strain evidence="5">FA028</strain>
    </source>
</reference>
<keyword evidence="6" id="KW-1185">Reference proteome</keyword>
<accession>A0A9E8KQ83</accession>
<dbReference type="GO" id="GO:0005886">
    <property type="term" value="C:plasma membrane"/>
    <property type="evidence" value="ECO:0007669"/>
    <property type="project" value="UniProtKB-SubCell"/>
</dbReference>
<sequence>MSPFGHYLVFILLLSTSVSNVFASSYDNAKPLKLEQHWALSGVENLQPSGLSVCGAKLIMVSDRHSDKIFSIPLSNKPTTEVETYRTLSPFTDLPEQIRWQERLMDWGLRWTQKRFDWEGIHCNPDGTIFLASESLSAVATVEPDGSSRWITPSFINQLRTHTFASSLNTGFEGIAADEQQLYLAIEREPRGLLSVSMLTLPPRIDNLKIVDQEGVISPLSADFTGLWLEKPSGQPVKIYTLERNYFRVCRRHYDTWEIEVCWRYRDTEKSTAFRFESDHFGLAEGIARLGDAVYIVLDNNDQPRRLNSSRNPLLFKFKRPDNW</sequence>
<evidence type="ECO:0000313" key="6">
    <source>
        <dbReference type="Proteomes" id="UP001164472"/>
    </source>
</evidence>
<dbReference type="EMBL" id="CP101527">
    <property type="protein sequence ID" value="UZW74930.1"/>
    <property type="molecule type" value="Genomic_DNA"/>
</dbReference>
<evidence type="ECO:0000256" key="2">
    <source>
        <dbReference type="ARBA" id="ARBA00022475"/>
    </source>
</evidence>
<dbReference type="Proteomes" id="UP001164472">
    <property type="component" value="Chromosome"/>
</dbReference>
<evidence type="ECO:0000256" key="1">
    <source>
        <dbReference type="ARBA" id="ARBA00004236"/>
    </source>
</evidence>
<keyword evidence="3" id="KW-0472">Membrane</keyword>
<dbReference type="KEGG" id="asem:NNL22_18210"/>
<organism evidence="5 6">
    <name type="scientific">Alkalimarinus sediminis</name>
    <dbReference type="NCBI Taxonomy" id="1632866"/>
    <lineage>
        <taxon>Bacteria</taxon>
        <taxon>Pseudomonadati</taxon>
        <taxon>Pseudomonadota</taxon>
        <taxon>Gammaproteobacteria</taxon>
        <taxon>Alteromonadales</taxon>
        <taxon>Alteromonadaceae</taxon>
        <taxon>Alkalimarinus</taxon>
    </lineage>
</organism>
<name>A0A9E8KQ83_9ALTE</name>
<feature type="chain" id="PRO_5038681440" evidence="4">
    <location>
        <begin position="24"/>
        <end position="324"/>
    </location>
</feature>
<evidence type="ECO:0000313" key="5">
    <source>
        <dbReference type="EMBL" id="UZW74930.1"/>
    </source>
</evidence>
<dbReference type="RefSeq" id="WP_251810357.1">
    <property type="nucleotide sequence ID" value="NZ_CP101527.1"/>
</dbReference>